<dbReference type="SMART" id="SM00530">
    <property type="entry name" value="HTH_XRE"/>
    <property type="match status" value="1"/>
</dbReference>
<dbReference type="Pfam" id="PF01381">
    <property type="entry name" value="HTH_3"/>
    <property type="match status" value="1"/>
</dbReference>
<dbReference type="CDD" id="cd00093">
    <property type="entry name" value="HTH_XRE"/>
    <property type="match status" value="1"/>
</dbReference>
<dbReference type="RefSeq" id="WP_354365688.1">
    <property type="nucleotide sequence ID" value="NZ_JBEPLO010000018.1"/>
</dbReference>
<reference evidence="4 5" key="1">
    <citation type="submission" date="2024-06" db="EMBL/GenBank/DDBJ databases">
        <title>Genomic Encyclopedia of Type Strains, Phase IV (KMG-IV): sequencing the most valuable type-strain genomes for metagenomic binning, comparative biology and taxonomic classification.</title>
        <authorList>
            <person name="Goeker M."/>
        </authorList>
    </citation>
    <scope>NUCLEOTIDE SEQUENCE [LARGE SCALE GENOMIC DNA]</scope>
    <source>
        <strain evidence="4 5">DSM 28303</strain>
    </source>
</reference>
<comment type="caution">
    <text evidence="4">The sequence shown here is derived from an EMBL/GenBank/DDBJ whole genome shotgun (WGS) entry which is preliminary data.</text>
</comment>
<dbReference type="PROSITE" id="PS50943">
    <property type="entry name" value="HTH_CROC1"/>
    <property type="match status" value="1"/>
</dbReference>
<dbReference type="PANTHER" id="PTHR46558:SF13">
    <property type="entry name" value="HTH-TYPE TRANSCRIPTIONAL REGULATOR IMMR"/>
    <property type="match status" value="1"/>
</dbReference>
<evidence type="ECO:0000313" key="5">
    <source>
        <dbReference type="Proteomes" id="UP001549122"/>
    </source>
</evidence>
<evidence type="ECO:0000259" key="3">
    <source>
        <dbReference type="PROSITE" id="PS50943"/>
    </source>
</evidence>
<keyword evidence="5" id="KW-1185">Reference proteome</keyword>
<dbReference type="InterPro" id="IPR001387">
    <property type="entry name" value="Cro/C1-type_HTH"/>
</dbReference>
<name>A0ABV2FJ12_9STRE</name>
<keyword evidence="2" id="KW-0472">Membrane</keyword>
<dbReference type="InterPro" id="IPR010982">
    <property type="entry name" value="Lambda_DNA-bd_dom_sf"/>
</dbReference>
<sequence length="124" mass="14192">MTIGQRLKTLRQEKGYTQDYLAQQLFLSRQTIINWEKDKTMPDSDNLTRLSTFYQVSVDDLLGLARSNEVLMPSSHRHLKHYVILLVVLVLGCLIAVKGIPLIPLILLGLLIVYIWSEVCHTKS</sequence>
<feature type="transmembrane region" description="Helical" evidence="2">
    <location>
        <begin position="82"/>
        <end position="115"/>
    </location>
</feature>
<dbReference type="PANTHER" id="PTHR46558">
    <property type="entry name" value="TRACRIPTIONAL REGULATORY PROTEIN-RELATED-RELATED"/>
    <property type="match status" value="1"/>
</dbReference>
<gene>
    <name evidence="4" type="ORF">ABID29_001676</name>
</gene>
<accession>A0ABV2FJ12</accession>
<keyword evidence="2" id="KW-0812">Transmembrane</keyword>
<proteinExistence type="predicted"/>
<keyword evidence="1" id="KW-0238">DNA-binding</keyword>
<evidence type="ECO:0000313" key="4">
    <source>
        <dbReference type="EMBL" id="MET3558550.1"/>
    </source>
</evidence>
<organism evidence="4 5">
    <name type="scientific">Streptococcus rupicaprae</name>
    <dbReference type="NCBI Taxonomy" id="759619"/>
    <lineage>
        <taxon>Bacteria</taxon>
        <taxon>Bacillati</taxon>
        <taxon>Bacillota</taxon>
        <taxon>Bacilli</taxon>
        <taxon>Lactobacillales</taxon>
        <taxon>Streptococcaceae</taxon>
        <taxon>Streptococcus</taxon>
    </lineage>
</organism>
<dbReference type="EMBL" id="JBEPLO010000018">
    <property type="protein sequence ID" value="MET3558550.1"/>
    <property type="molecule type" value="Genomic_DNA"/>
</dbReference>
<evidence type="ECO:0000256" key="1">
    <source>
        <dbReference type="ARBA" id="ARBA00023125"/>
    </source>
</evidence>
<feature type="domain" description="HTH cro/C1-type" evidence="3">
    <location>
        <begin position="7"/>
        <end position="61"/>
    </location>
</feature>
<protein>
    <submittedName>
        <fullName evidence="4">Transcriptional regulator with XRE-family HTH domain</fullName>
    </submittedName>
</protein>
<evidence type="ECO:0000256" key="2">
    <source>
        <dbReference type="SAM" id="Phobius"/>
    </source>
</evidence>
<dbReference type="Gene3D" id="1.10.260.40">
    <property type="entry name" value="lambda repressor-like DNA-binding domains"/>
    <property type="match status" value="1"/>
</dbReference>
<dbReference type="SUPFAM" id="SSF47413">
    <property type="entry name" value="lambda repressor-like DNA-binding domains"/>
    <property type="match status" value="1"/>
</dbReference>
<keyword evidence="2" id="KW-1133">Transmembrane helix</keyword>
<dbReference type="Proteomes" id="UP001549122">
    <property type="component" value="Unassembled WGS sequence"/>
</dbReference>